<evidence type="ECO:0000313" key="4">
    <source>
        <dbReference type="Proteomes" id="UP000807342"/>
    </source>
</evidence>
<sequence length="262" mass="29090">DYHDVFCQFLTGSLPPNSNTTVVIDGFDTVNEMKYPEEERISEYDMIMLTGSPASAYENLEWINRLIAFVQHVAKDHPKVKIYGICFGHQIVCRALSGKCVSNGGRWEAGPTTLQLTDLGKSIFGVEQLNIQQMHQDHIPLDSLSDPLSSKQLHLIGSTPTAGNQGIVKFYSDENQGDKSLERIHIITLQGHPEFNERIATAVICRWSKLGILGPATAQNYFGEKGDQGDAEPRNKEGTGTRWWRDDGVGVVGSVFWKILGV</sequence>
<dbReference type="InterPro" id="IPR029062">
    <property type="entry name" value="Class_I_gatase-like"/>
</dbReference>
<evidence type="ECO:0000256" key="1">
    <source>
        <dbReference type="SAM" id="MobiDB-lite"/>
    </source>
</evidence>
<dbReference type="GO" id="GO:0005634">
    <property type="term" value="C:nucleus"/>
    <property type="evidence" value="ECO:0007669"/>
    <property type="project" value="TreeGrafter"/>
</dbReference>
<dbReference type="SUPFAM" id="SSF52317">
    <property type="entry name" value="Class I glutamine amidotransferase-like"/>
    <property type="match status" value="1"/>
</dbReference>
<reference evidence="3" key="1">
    <citation type="submission" date="2020-11" db="EMBL/GenBank/DDBJ databases">
        <authorList>
            <consortium name="DOE Joint Genome Institute"/>
            <person name="Ahrendt S."/>
            <person name="Riley R."/>
            <person name="Andreopoulos W."/>
            <person name="Labutti K."/>
            <person name="Pangilinan J."/>
            <person name="Ruiz-Duenas F.J."/>
            <person name="Barrasa J.M."/>
            <person name="Sanchez-Garcia M."/>
            <person name="Camarero S."/>
            <person name="Miyauchi S."/>
            <person name="Serrano A."/>
            <person name="Linde D."/>
            <person name="Babiker R."/>
            <person name="Drula E."/>
            <person name="Ayuso-Fernandez I."/>
            <person name="Pacheco R."/>
            <person name="Padilla G."/>
            <person name="Ferreira P."/>
            <person name="Barriuso J."/>
            <person name="Kellner H."/>
            <person name="Castanera R."/>
            <person name="Alfaro M."/>
            <person name="Ramirez L."/>
            <person name="Pisabarro A.G."/>
            <person name="Kuo A."/>
            <person name="Tritt A."/>
            <person name="Lipzen A."/>
            <person name="He G."/>
            <person name="Yan M."/>
            <person name="Ng V."/>
            <person name="Cullen D."/>
            <person name="Martin F."/>
            <person name="Rosso M.-N."/>
            <person name="Henrissat B."/>
            <person name="Hibbett D."/>
            <person name="Martinez A.T."/>
            <person name="Grigoriev I.V."/>
        </authorList>
    </citation>
    <scope>NUCLEOTIDE SEQUENCE</scope>
    <source>
        <strain evidence="3">MF-IS2</strain>
    </source>
</reference>
<dbReference type="EMBL" id="MU151085">
    <property type="protein sequence ID" value="KAF9451446.1"/>
    <property type="molecule type" value="Genomic_DNA"/>
</dbReference>
<gene>
    <name evidence="3" type="ORF">P691DRAFT_626121</name>
</gene>
<feature type="non-terminal residue" evidence="3">
    <location>
        <position position="1"/>
    </location>
</feature>
<organism evidence="3 4">
    <name type="scientific">Macrolepiota fuliginosa MF-IS2</name>
    <dbReference type="NCBI Taxonomy" id="1400762"/>
    <lineage>
        <taxon>Eukaryota</taxon>
        <taxon>Fungi</taxon>
        <taxon>Dikarya</taxon>
        <taxon>Basidiomycota</taxon>
        <taxon>Agaricomycotina</taxon>
        <taxon>Agaricomycetes</taxon>
        <taxon>Agaricomycetidae</taxon>
        <taxon>Agaricales</taxon>
        <taxon>Agaricineae</taxon>
        <taxon>Agaricaceae</taxon>
        <taxon>Macrolepiota</taxon>
    </lineage>
</organism>
<feature type="non-terminal residue" evidence="3">
    <location>
        <position position="262"/>
    </location>
</feature>
<keyword evidence="4" id="KW-1185">Reference proteome</keyword>
<dbReference type="Proteomes" id="UP000807342">
    <property type="component" value="Unassembled WGS sequence"/>
</dbReference>
<dbReference type="PROSITE" id="PS51273">
    <property type="entry name" value="GATASE_TYPE_1"/>
    <property type="match status" value="1"/>
</dbReference>
<name>A0A9P6C461_9AGAR</name>
<feature type="compositionally biased region" description="Basic and acidic residues" evidence="1">
    <location>
        <begin position="224"/>
        <end position="242"/>
    </location>
</feature>
<dbReference type="CDD" id="cd01741">
    <property type="entry name" value="GATase1_1"/>
    <property type="match status" value="1"/>
</dbReference>
<keyword evidence="3" id="KW-0315">Glutamine amidotransferase</keyword>
<dbReference type="GO" id="GO:0005829">
    <property type="term" value="C:cytosol"/>
    <property type="evidence" value="ECO:0007669"/>
    <property type="project" value="TreeGrafter"/>
</dbReference>
<dbReference type="PANTHER" id="PTHR42695:SF5">
    <property type="entry name" value="GLUTAMINE AMIDOTRANSFERASE YLR126C-RELATED"/>
    <property type="match status" value="1"/>
</dbReference>
<dbReference type="InterPro" id="IPR044992">
    <property type="entry name" value="ChyE-like"/>
</dbReference>
<dbReference type="PANTHER" id="PTHR42695">
    <property type="entry name" value="GLUTAMINE AMIDOTRANSFERASE YLR126C-RELATED"/>
    <property type="match status" value="1"/>
</dbReference>
<evidence type="ECO:0000313" key="3">
    <source>
        <dbReference type="EMBL" id="KAF9451446.1"/>
    </source>
</evidence>
<dbReference type="OrthoDB" id="92161at2759"/>
<dbReference type="Pfam" id="PF00117">
    <property type="entry name" value="GATase"/>
    <property type="match status" value="1"/>
</dbReference>
<dbReference type="InterPro" id="IPR017926">
    <property type="entry name" value="GATASE"/>
</dbReference>
<feature type="domain" description="Glutamine amidotransferase" evidence="2">
    <location>
        <begin position="33"/>
        <end position="198"/>
    </location>
</feature>
<evidence type="ECO:0000259" key="2">
    <source>
        <dbReference type="Pfam" id="PF00117"/>
    </source>
</evidence>
<dbReference type="AlphaFoldDB" id="A0A9P6C461"/>
<feature type="region of interest" description="Disordered" evidence="1">
    <location>
        <begin position="223"/>
        <end position="242"/>
    </location>
</feature>
<accession>A0A9P6C461</accession>
<protein>
    <submittedName>
        <fullName evidence="3">Class I glutamine amidotransferase-like protein</fullName>
    </submittedName>
</protein>
<dbReference type="Gene3D" id="3.40.50.880">
    <property type="match status" value="1"/>
</dbReference>
<proteinExistence type="predicted"/>
<comment type="caution">
    <text evidence="3">The sequence shown here is derived from an EMBL/GenBank/DDBJ whole genome shotgun (WGS) entry which is preliminary data.</text>
</comment>